<comment type="caution">
    <text evidence="2">The sequence shown here is derived from an EMBL/GenBank/DDBJ whole genome shotgun (WGS) entry which is preliminary data.</text>
</comment>
<accession>A0ABV4Q8S8</accession>
<reference evidence="2 3" key="1">
    <citation type="submission" date="2023-11" db="EMBL/GenBank/DDBJ databases">
        <title>Actinomadura monticuli sp. nov., isolated from volcanic ash.</title>
        <authorList>
            <person name="Lee S.D."/>
            <person name="Yang H."/>
            <person name="Kim I.S."/>
        </authorList>
    </citation>
    <scope>NUCLEOTIDE SEQUENCE [LARGE SCALE GENOMIC DNA]</scope>
    <source>
        <strain evidence="2 3">DLS-62</strain>
    </source>
</reference>
<dbReference type="Proteomes" id="UP001569963">
    <property type="component" value="Unassembled WGS sequence"/>
</dbReference>
<organism evidence="2 3">
    <name type="scientific">Actinomadura monticuli</name>
    <dbReference type="NCBI Taxonomy" id="3097367"/>
    <lineage>
        <taxon>Bacteria</taxon>
        <taxon>Bacillati</taxon>
        <taxon>Actinomycetota</taxon>
        <taxon>Actinomycetes</taxon>
        <taxon>Streptosporangiales</taxon>
        <taxon>Thermomonosporaceae</taxon>
        <taxon>Actinomadura</taxon>
    </lineage>
</organism>
<dbReference type="PRINTS" id="PR01713">
    <property type="entry name" value="NUCEPIMERASE"/>
</dbReference>
<evidence type="ECO:0000259" key="1">
    <source>
        <dbReference type="Pfam" id="PF01370"/>
    </source>
</evidence>
<dbReference type="PANTHER" id="PTHR43245:SF13">
    <property type="entry name" value="UDP-D-APIOSE_UDP-D-XYLOSE SYNTHASE 2"/>
    <property type="match status" value="1"/>
</dbReference>
<dbReference type="EMBL" id="JAXCEI010000002">
    <property type="protein sequence ID" value="MFA1538374.1"/>
    <property type="molecule type" value="Genomic_DNA"/>
</dbReference>
<keyword evidence="3" id="KW-1185">Reference proteome</keyword>
<sequence length="312" mass="33269">MVTHRNIDTEPEPVAVVGAGGFIGTRLTEALTMAGVPTAPVTRATPAVVDGRPAPALRTARTIFYLASTVNPALAERHPERVAADHAAFTGLLAALRRAGDRPALILAGSAGAVYAPDADPPYRETSPIGPASAYGRAKAELERALFEARDAVRPVVVRIANAYGPGQRTGTMQGVVGHWLEAAAAGLPLRLYGPPEVCRDYVFVDDVVEAFLHARHLARLRPEPDAPEVFNVGSGVPVSLGELARSVAAAIGREPRVERLPARGFDRRDVWFDVRRAREVLGWRPRTSLPDGLRRTWLALTAATAGTGAVR</sequence>
<evidence type="ECO:0000313" key="2">
    <source>
        <dbReference type="EMBL" id="MFA1538374.1"/>
    </source>
</evidence>
<feature type="domain" description="NAD-dependent epimerase/dehydratase" evidence="1">
    <location>
        <begin position="14"/>
        <end position="234"/>
    </location>
</feature>
<proteinExistence type="predicted"/>
<dbReference type="InterPro" id="IPR050177">
    <property type="entry name" value="Lipid_A_modif_metabolic_enz"/>
</dbReference>
<evidence type="ECO:0000313" key="3">
    <source>
        <dbReference type="Proteomes" id="UP001569963"/>
    </source>
</evidence>
<dbReference type="Pfam" id="PF01370">
    <property type="entry name" value="Epimerase"/>
    <property type="match status" value="1"/>
</dbReference>
<gene>
    <name evidence="2" type="ORF">SM611_05475</name>
</gene>
<dbReference type="InterPro" id="IPR036291">
    <property type="entry name" value="NAD(P)-bd_dom_sf"/>
</dbReference>
<name>A0ABV4Q8S8_9ACTN</name>
<dbReference type="PANTHER" id="PTHR43245">
    <property type="entry name" value="BIFUNCTIONAL POLYMYXIN RESISTANCE PROTEIN ARNA"/>
    <property type="match status" value="1"/>
</dbReference>
<dbReference type="Gene3D" id="3.40.50.720">
    <property type="entry name" value="NAD(P)-binding Rossmann-like Domain"/>
    <property type="match status" value="1"/>
</dbReference>
<dbReference type="SUPFAM" id="SSF51735">
    <property type="entry name" value="NAD(P)-binding Rossmann-fold domains"/>
    <property type="match status" value="1"/>
</dbReference>
<protein>
    <submittedName>
        <fullName evidence="2">NAD-dependent epimerase/dehydratase family protein</fullName>
    </submittedName>
</protein>
<dbReference type="InterPro" id="IPR001509">
    <property type="entry name" value="Epimerase_deHydtase"/>
</dbReference>
<dbReference type="RefSeq" id="WP_371947728.1">
    <property type="nucleotide sequence ID" value="NZ_JAXCEI010000002.1"/>
</dbReference>